<reference evidence="10" key="1">
    <citation type="journal article" date="2019" name="Int. J. Syst. Evol. Microbiol.">
        <title>The Global Catalogue of Microorganisms (GCM) 10K type strain sequencing project: providing services to taxonomists for standard genome sequencing and annotation.</title>
        <authorList>
            <consortium name="The Broad Institute Genomics Platform"/>
            <consortium name="The Broad Institute Genome Sequencing Center for Infectious Disease"/>
            <person name="Wu L."/>
            <person name="Ma J."/>
        </authorList>
    </citation>
    <scope>NUCLEOTIDE SEQUENCE [LARGE SCALE GENOMIC DNA]</scope>
    <source>
        <strain evidence="10">CGMCC 4.7393</strain>
    </source>
</reference>
<dbReference type="EMBL" id="JBHSYQ010000003">
    <property type="protein sequence ID" value="MFC6997183.1"/>
    <property type="molecule type" value="Genomic_DNA"/>
</dbReference>
<keyword evidence="2 6" id="KW-0349">Heme</keyword>
<evidence type="ECO:0000256" key="2">
    <source>
        <dbReference type="ARBA" id="ARBA00022617"/>
    </source>
</evidence>
<sequence length="158" mass="17139">MKKLALLFSCCALMAACNSKSSTNEYDKYYESQDKDSTSSAQLSAATRQPADVDTNVMNIGTDRTAGTTALPDADKGAKLVAQSDCTACHRNDQKLVGPAYEAVAQKYEVNEKTLDYLAEKIIKGGKGVWGEIPMTPHPNMSEEDAKAMAQYVMSLKK</sequence>
<dbReference type="SUPFAM" id="SSF46626">
    <property type="entry name" value="Cytochrome c"/>
    <property type="match status" value="1"/>
</dbReference>
<evidence type="ECO:0000313" key="10">
    <source>
        <dbReference type="Proteomes" id="UP001596405"/>
    </source>
</evidence>
<keyword evidence="4" id="KW-0249">Electron transport</keyword>
<dbReference type="Proteomes" id="UP001596405">
    <property type="component" value="Unassembled WGS sequence"/>
</dbReference>
<name>A0ABW2DJI7_9BACT</name>
<dbReference type="PROSITE" id="PS51007">
    <property type="entry name" value="CYTC"/>
    <property type="match status" value="1"/>
</dbReference>
<evidence type="ECO:0000256" key="1">
    <source>
        <dbReference type="ARBA" id="ARBA00022448"/>
    </source>
</evidence>
<evidence type="ECO:0000256" key="4">
    <source>
        <dbReference type="ARBA" id="ARBA00022982"/>
    </source>
</evidence>
<accession>A0ABW2DJI7</accession>
<protein>
    <submittedName>
        <fullName evidence="9">C-type cytochrome</fullName>
    </submittedName>
</protein>
<feature type="chain" id="PRO_5046321802" evidence="7">
    <location>
        <begin position="22"/>
        <end position="158"/>
    </location>
</feature>
<dbReference type="PROSITE" id="PS51257">
    <property type="entry name" value="PROKAR_LIPOPROTEIN"/>
    <property type="match status" value="1"/>
</dbReference>
<keyword evidence="10" id="KW-1185">Reference proteome</keyword>
<keyword evidence="5 6" id="KW-0408">Iron</keyword>
<dbReference type="InterPro" id="IPR009056">
    <property type="entry name" value="Cyt_c-like_dom"/>
</dbReference>
<dbReference type="PRINTS" id="PR00606">
    <property type="entry name" value="CYTCHROMECID"/>
</dbReference>
<keyword evidence="1" id="KW-0813">Transport</keyword>
<dbReference type="Gene3D" id="1.10.760.10">
    <property type="entry name" value="Cytochrome c-like domain"/>
    <property type="match status" value="1"/>
</dbReference>
<evidence type="ECO:0000256" key="3">
    <source>
        <dbReference type="ARBA" id="ARBA00022723"/>
    </source>
</evidence>
<evidence type="ECO:0000256" key="7">
    <source>
        <dbReference type="SAM" id="SignalP"/>
    </source>
</evidence>
<comment type="caution">
    <text evidence="9">The sequence shown here is derived from an EMBL/GenBank/DDBJ whole genome shotgun (WGS) entry which is preliminary data.</text>
</comment>
<evidence type="ECO:0000256" key="5">
    <source>
        <dbReference type="ARBA" id="ARBA00023004"/>
    </source>
</evidence>
<keyword evidence="7" id="KW-0732">Signal</keyword>
<dbReference type="InterPro" id="IPR036909">
    <property type="entry name" value="Cyt_c-like_dom_sf"/>
</dbReference>
<feature type="domain" description="Cytochrome c" evidence="8">
    <location>
        <begin position="72"/>
        <end position="157"/>
    </location>
</feature>
<evidence type="ECO:0000313" key="9">
    <source>
        <dbReference type="EMBL" id="MFC6997183.1"/>
    </source>
</evidence>
<gene>
    <name evidence="9" type="ORF">ACFQHR_06075</name>
</gene>
<dbReference type="RefSeq" id="WP_066615325.1">
    <property type="nucleotide sequence ID" value="NZ_JBHSYQ010000003.1"/>
</dbReference>
<evidence type="ECO:0000256" key="6">
    <source>
        <dbReference type="PROSITE-ProRule" id="PRU00433"/>
    </source>
</evidence>
<dbReference type="InterPro" id="IPR002324">
    <property type="entry name" value="Cyt_c_ID"/>
</dbReference>
<keyword evidence="3 6" id="KW-0479">Metal-binding</keyword>
<feature type="signal peptide" evidence="7">
    <location>
        <begin position="1"/>
        <end position="21"/>
    </location>
</feature>
<proteinExistence type="predicted"/>
<evidence type="ECO:0000259" key="8">
    <source>
        <dbReference type="PROSITE" id="PS51007"/>
    </source>
</evidence>
<dbReference type="Pfam" id="PF00034">
    <property type="entry name" value="Cytochrom_C"/>
    <property type="match status" value="1"/>
</dbReference>
<organism evidence="9 10">
    <name type="scientific">Rufibacter roseus</name>
    <dbReference type="NCBI Taxonomy" id="1567108"/>
    <lineage>
        <taxon>Bacteria</taxon>
        <taxon>Pseudomonadati</taxon>
        <taxon>Bacteroidota</taxon>
        <taxon>Cytophagia</taxon>
        <taxon>Cytophagales</taxon>
        <taxon>Hymenobacteraceae</taxon>
        <taxon>Rufibacter</taxon>
    </lineage>
</organism>